<reference evidence="1 2" key="1">
    <citation type="journal article" date="2018" name="Nat. Ecol. Evol.">
        <title>Pezizomycetes genomes reveal the molecular basis of ectomycorrhizal truffle lifestyle.</title>
        <authorList>
            <person name="Murat C."/>
            <person name="Payen T."/>
            <person name="Noel B."/>
            <person name="Kuo A."/>
            <person name="Morin E."/>
            <person name="Chen J."/>
            <person name="Kohler A."/>
            <person name="Krizsan K."/>
            <person name="Balestrini R."/>
            <person name="Da Silva C."/>
            <person name="Montanini B."/>
            <person name="Hainaut M."/>
            <person name="Levati E."/>
            <person name="Barry K.W."/>
            <person name="Belfiori B."/>
            <person name="Cichocki N."/>
            <person name="Clum A."/>
            <person name="Dockter R.B."/>
            <person name="Fauchery L."/>
            <person name="Guy J."/>
            <person name="Iotti M."/>
            <person name="Le Tacon F."/>
            <person name="Lindquist E.A."/>
            <person name="Lipzen A."/>
            <person name="Malagnac F."/>
            <person name="Mello A."/>
            <person name="Molinier V."/>
            <person name="Miyauchi S."/>
            <person name="Poulain J."/>
            <person name="Riccioni C."/>
            <person name="Rubini A."/>
            <person name="Sitrit Y."/>
            <person name="Splivallo R."/>
            <person name="Traeger S."/>
            <person name="Wang M."/>
            <person name="Zifcakova L."/>
            <person name="Wipf D."/>
            <person name="Zambonelli A."/>
            <person name="Paolocci F."/>
            <person name="Nowrousian M."/>
            <person name="Ottonello S."/>
            <person name="Baldrian P."/>
            <person name="Spatafora J.W."/>
            <person name="Henrissat B."/>
            <person name="Nagy L.G."/>
            <person name="Aury J.M."/>
            <person name="Wincker P."/>
            <person name="Grigoriev I.V."/>
            <person name="Bonfante P."/>
            <person name="Martin F.M."/>
        </authorList>
    </citation>
    <scope>NUCLEOTIDE SEQUENCE [LARGE SCALE GENOMIC DNA]</scope>
    <source>
        <strain evidence="1 2">RN42</strain>
    </source>
</reference>
<protein>
    <submittedName>
        <fullName evidence="1">Uncharacterized protein</fullName>
    </submittedName>
</protein>
<proteinExistence type="predicted"/>
<organism evidence="1 2">
    <name type="scientific">Ascobolus immersus RN42</name>
    <dbReference type="NCBI Taxonomy" id="1160509"/>
    <lineage>
        <taxon>Eukaryota</taxon>
        <taxon>Fungi</taxon>
        <taxon>Dikarya</taxon>
        <taxon>Ascomycota</taxon>
        <taxon>Pezizomycotina</taxon>
        <taxon>Pezizomycetes</taxon>
        <taxon>Pezizales</taxon>
        <taxon>Ascobolaceae</taxon>
        <taxon>Ascobolus</taxon>
    </lineage>
</organism>
<dbReference type="Proteomes" id="UP000275078">
    <property type="component" value="Unassembled WGS sequence"/>
</dbReference>
<evidence type="ECO:0000313" key="1">
    <source>
        <dbReference type="EMBL" id="RPA85937.1"/>
    </source>
</evidence>
<gene>
    <name evidence="1" type="ORF">BJ508DRAFT_158027</name>
</gene>
<sequence length="178" mass="19753">MAKPIRTVPRSRHTFYAESHSFPRTMQLRGSCGNGNSDESPLTHCAGTDMDSAWACRNMQELAFANRRVVTSNLGEFHFASKRFSLLRGGSGLILAFRESGRCKGGSIFIVITLRIVGKPGRKTMFPKHSGCHVGNKLLGNNLVNDATFPHSHYGQFDCSLAFPTHSRDETFPSRHLQ</sequence>
<name>A0A3N4IKI9_ASCIM</name>
<dbReference type="AlphaFoldDB" id="A0A3N4IKI9"/>
<dbReference type="EMBL" id="ML119651">
    <property type="protein sequence ID" value="RPA85937.1"/>
    <property type="molecule type" value="Genomic_DNA"/>
</dbReference>
<keyword evidence="2" id="KW-1185">Reference proteome</keyword>
<accession>A0A3N4IKI9</accession>
<evidence type="ECO:0000313" key="2">
    <source>
        <dbReference type="Proteomes" id="UP000275078"/>
    </source>
</evidence>